<accession>A0A977NLD7</accession>
<dbReference type="GeneID" id="74947388"/>
<organism evidence="1">
    <name type="scientific">Nitrososphaera viennensis</name>
    <dbReference type="NCBI Taxonomy" id="1034015"/>
    <lineage>
        <taxon>Archaea</taxon>
        <taxon>Nitrososphaerota</taxon>
        <taxon>Nitrososphaeria</taxon>
        <taxon>Nitrososphaerales</taxon>
        <taxon>Nitrososphaeraceae</taxon>
        <taxon>Nitrososphaera</taxon>
    </lineage>
</organism>
<evidence type="ECO:0000313" key="1">
    <source>
        <dbReference type="EMBL" id="UVS68342.1"/>
    </source>
</evidence>
<proteinExistence type="predicted"/>
<protein>
    <submittedName>
        <fullName evidence="1">Uncharacterized protein</fullName>
    </submittedName>
</protein>
<name>A0A977NLD7_9ARCH</name>
<sequence length="228" mass="25701">MQELLKGDAFLFAQRLDNSSSDKPVYTMQDAISVAGSAKTAYRRLNALQSLGLAKYRRGSFILKTNVVSQPANVIEKLLPSLVALSKARRFGRNYNDSDIRFAMQNISDKVVTLDYKAYELTKFQTPLDLYIYVQDVDQVASFLKEKGFREGKNGRVVILPKMGDFENEIERVYLDCMANGERSTMDAIAIELLYEGRLKTKGLFPIQLVKKVQEDSAGGKMTDCLLQ</sequence>
<reference evidence="1" key="1">
    <citation type="submission" date="2022-08" db="EMBL/GenBank/DDBJ databases">
        <title>Dynamic responses of ammonia-oxidizing microbial communities induced by reactive oxygen species (ROS) in fluctuating redox aquifers.</title>
        <authorList>
            <person name="Wang P."/>
            <person name="Wang H."/>
        </authorList>
    </citation>
    <scope>NUCLEOTIDE SEQUENCE</scope>
    <source>
        <strain evidence="1">PLX03</strain>
    </source>
</reference>
<gene>
    <name evidence="1" type="ORF">NWT39_10580</name>
</gene>
<dbReference type="RefSeq" id="WP_144239651.1">
    <property type="nucleotide sequence ID" value="NZ_CP103305.1"/>
</dbReference>
<dbReference type="EMBL" id="CP103305">
    <property type="protein sequence ID" value="UVS68342.1"/>
    <property type="molecule type" value="Genomic_DNA"/>
</dbReference>
<dbReference type="AlphaFoldDB" id="A0A977NLD7"/>
<dbReference type="Proteomes" id="UP001059771">
    <property type="component" value="Chromosome"/>
</dbReference>